<dbReference type="AlphaFoldDB" id="A0AAI9SVP3"/>
<dbReference type="GO" id="GO:0005829">
    <property type="term" value="C:cytosol"/>
    <property type="evidence" value="ECO:0007669"/>
    <property type="project" value="TreeGrafter"/>
</dbReference>
<dbReference type="PANTHER" id="PTHR21021:SF16">
    <property type="entry name" value="TIP41-LIKE PROTEIN"/>
    <property type="match status" value="1"/>
</dbReference>
<gene>
    <name evidence="4" type="ORF">KGF56_003605</name>
</gene>
<dbReference type="InterPro" id="IPR036314">
    <property type="entry name" value="SOD_C_sf"/>
</dbReference>
<feature type="compositionally biased region" description="Low complexity" evidence="2">
    <location>
        <begin position="25"/>
        <end position="35"/>
    </location>
</feature>
<feature type="region of interest" description="Disordered" evidence="2">
    <location>
        <begin position="1"/>
        <end position="35"/>
    </location>
</feature>
<dbReference type="RefSeq" id="XP_049179307.1">
    <property type="nucleotide sequence ID" value="XM_049324955.1"/>
</dbReference>
<dbReference type="Gene3D" id="3.55.40.20">
    <property type="entry name" value="Iron/manganese superoxide dismutase, C-terminal domain"/>
    <property type="match status" value="1"/>
</dbReference>
<dbReference type="SUPFAM" id="SSF54719">
    <property type="entry name" value="Fe,Mn superoxide dismutase (SOD), C-terminal domain"/>
    <property type="match status" value="1"/>
</dbReference>
<evidence type="ECO:0000313" key="5">
    <source>
        <dbReference type="Proteomes" id="UP001202479"/>
    </source>
</evidence>
<comment type="similarity">
    <text evidence="1">Belongs to the TIP41 family.</text>
</comment>
<dbReference type="GO" id="GO:0031929">
    <property type="term" value="P:TOR signaling"/>
    <property type="evidence" value="ECO:0007669"/>
    <property type="project" value="TreeGrafter"/>
</dbReference>
<feature type="compositionally biased region" description="Polar residues" evidence="2">
    <location>
        <begin position="1"/>
        <end position="15"/>
    </location>
</feature>
<organism evidence="4 5">
    <name type="scientific">Candida oxycetoniae</name>
    <dbReference type="NCBI Taxonomy" id="497107"/>
    <lineage>
        <taxon>Eukaryota</taxon>
        <taxon>Fungi</taxon>
        <taxon>Dikarya</taxon>
        <taxon>Ascomycota</taxon>
        <taxon>Saccharomycotina</taxon>
        <taxon>Pichiomycetes</taxon>
        <taxon>Debaryomycetaceae</taxon>
        <taxon>Candida/Lodderomyces clade</taxon>
        <taxon>Candida</taxon>
    </lineage>
</organism>
<dbReference type="InterPro" id="IPR007303">
    <property type="entry name" value="TIP41-like"/>
</dbReference>
<dbReference type="InterPro" id="IPR051330">
    <property type="entry name" value="Phosphatase_reg/MetRdx"/>
</dbReference>
<protein>
    <submittedName>
        <fullName evidence="4">TIP41</fullName>
    </submittedName>
</protein>
<name>A0AAI9SVP3_9ASCO</name>
<proteinExistence type="inferred from homology"/>
<evidence type="ECO:0000313" key="4">
    <source>
        <dbReference type="EMBL" id="KAI3403560.2"/>
    </source>
</evidence>
<dbReference type="GO" id="GO:0004784">
    <property type="term" value="F:superoxide dismutase activity"/>
    <property type="evidence" value="ECO:0007669"/>
    <property type="project" value="InterPro"/>
</dbReference>
<dbReference type="InterPro" id="IPR019832">
    <property type="entry name" value="Mn/Fe_SOD_C"/>
</dbReference>
<evidence type="ECO:0000256" key="1">
    <source>
        <dbReference type="ARBA" id="ARBA00006658"/>
    </source>
</evidence>
<keyword evidence="5" id="KW-1185">Reference proteome</keyword>
<evidence type="ECO:0000259" key="3">
    <source>
        <dbReference type="Pfam" id="PF02777"/>
    </source>
</evidence>
<dbReference type="SUPFAM" id="SSF46609">
    <property type="entry name" value="Fe,Mn superoxide dismutase (SOD), N-terminal domain"/>
    <property type="match status" value="1"/>
</dbReference>
<dbReference type="EMBL" id="JAHUZD010000124">
    <property type="protein sequence ID" value="KAI3403560.2"/>
    <property type="molecule type" value="Genomic_DNA"/>
</dbReference>
<accession>A0AAI9SVP3</accession>
<dbReference type="GO" id="GO:0046872">
    <property type="term" value="F:metal ion binding"/>
    <property type="evidence" value="ECO:0007669"/>
    <property type="project" value="InterPro"/>
</dbReference>
<sequence length="694" mass="79802">MSNCQGSKGNEQNDSVAPKKASTQSPLPSLSPLSRSRGIDAVHVNAARQMVQLHTRGRMPLSQQQTTPNTADLTFTSQTTPNTADFTFTSQSEQVVSSRFPKPRISIPNHNGNEECKNPQCSHCGKIINPSPQSFLPIQDKPCLKVNRWEIYTVKKPILSSAELDYLGETEFEFPLPEMIFGNNFVRVKYTAGEEGGGGDSNSGAAKEEKAELWFNAIDALKTLDEDCCLKVSYHQEWLESRRKRSKARKQQAEKRGGGNVVSSHSIEVGTEELISDVVKPYDWTYSTNYKGLSKNLDFINGDDLDEDLEIPISRLTQPDPILFFEEMILFEDELADNGISMLSIKIRVMPTCLLILCRFFLRIDKVIFRIRDCRVFIDLEKDYVIREYKIQECDYNTVLRTSMSGSGMGSGGGADPKRLLRDQNWVMAGFGMFRYSSRGGIRWGRLRFIHTVPKLSHHDVWSQQGIPGLFSRQGYNTAWSDYQNYLLTNLTLLTNGTGNETKSPYQILLNTAKNTLQQHTYHYAAMAHMNHFFFQQLCDSETAKLTKPSRFLMEKLMHEDILDIDSLRNKMLTMAENAYGQGWIYLVENKDKKLKFLRCNNDGVPYYFAKRQELDLNVGIDELSYRQLENMQLRCKDKDLRDKEEEFYLPILAINYWDYMYVEDYGVTGKVEYLNNLWDHLNWDVINKRLFQI</sequence>
<feature type="domain" description="Manganese/iron superoxide dismutase C-terminal" evidence="3">
    <location>
        <begin position="627"/>
        <end position="690"/>
    </location>
</feature>
<dbReference type="Pfam" id="PF04176">
    <property type="entry name" value="TIP41"/>
    <property type="match status" value="1"/>
</dbReference>
<comment type="caution">
    <text evidence="4">The sequence shown here is derived from an EMBL/GenBank/DDBJ whole genome shotgun (WGS) entry which is preliminary data.</text>
</comment>
<dbReference type="GeneID" id="73381220"/>
<dbReference type="PANTHER" id="PTHR21021">
    <property type="entry name" value="GAF/PUTATIVE CYTOSKELETAL PROTEIN"/>
    <property type="match status" value="1"/>
</dbReference>
<dbReference type="Proteomes" id="UP001202479">
    <property type="component" value="Unassembled WGS sequence"/>
</dbReference>
<evidence type="ECO:0000256" key="2">
    <source>
        <dbReference type="SAM" id="MobiDB-lite"/>
    </source>
</evidence>
<reference evidence="4" key="1">
    <citation type="journal article" date="2022" name="DNA Res.">
        <title>Genome analysis of five recently described species of the CUG-Ser clade uncovers Candida theae as a new hybrid lineage with pathogenic potential in the Candida parapsilosis species complex.</title>
        <authorList>
            <person name="Mixao V."/>
            <person name="Del Olmo V."/>
            <person name="Hegedusova E."/>
            <person name="Saus E."/>
            <person name="Pryszcz L."/>
            <person name="Cillingova A."/>
            <person name="Nosek J."/>
            <person name="Gabaldon T."/>
        </authorList>
    </citation>
    <scope>NUCLEOTIDE SEQUENCE</scope>
    <source>
        <strain evidence="4">CBS 10844</strain>
    </source>
</reference>
<dbReference type="Pfam" id="PF02777">
    <property type="entry name" value="Sod_Fe_C"/>
    <property type="match status" value="1"/>
</dbReference>
<dbReference type="InterPro" id="IPR036324">
    <property type="entry name" value="Mn/Fe_SOD_N_sf"/>
</dbReference>